<dbReference type="PIRSF" id="PIRSF002869">
    <property type="entry name" value="MviN"/>
    <property type="match status" value="1"/>
</dbReference>
<evidence type="ECO:0000256" key="11">
    <source>
        <dbReference type="PIRNR" id="PIRNR002869"/>
    </source>
</evidence>
<comment type="subcellular location">
    <subcellularLocation>
        <location evidence="10">Cell inner membrane</location>
        <topology evidence="10">Multi-pass membrane protein</topology>
    </subcellularLocation>
    <subcellularLocation>
        <location evidence="1">Cell membrane</location>
        <topology evidence="1">Multi-pass membrane protein</topology>
    </subcellularLocation>
</comment>
<dbReference type="GO" id="GO:0015648">
    <property type="term" value="F:lipid-linked peptidoglycan transporter activity"/>
    <property type="evidence" value="ECO:0007669"/>
    <property type="project" value="UniProtKB-UniRule"/>
</dbReference>
<keyword evidence="10" id="KW-0997">Cell inner membrane</keyword>
<keyword evidence="7 10" id="KW-0472">Membrane</keyword>
<dbReference type="InterPro" id="IPR004268">
    <property type="entry name" value="MurJ"/>
</dbReference>
<gene>
    <name evidence="10" type="primary">murJ</name>
    <name evidence="12" type="ORF">GCM10011322_18780</name>
</gene>
<dbReference type="PRINTS" id="PR01806">
    <property type="entry name" value="VIRFACTRMVIN"/>
</dbReference>
<keyword evidence="3 10" id="KW-0812">Transmembrane</keyword>
<protein>
    <recommendedName>
        <fullName evidence="10">Probable lipid II flippase MurJ</fullName>
    </recommendedName>
</protein>
<accession>A0A917Q6T8</accession>
<dbReference type="GO" id="GO:0008360">
    <property type="term" value="P:regulation of cell shape"/>
    <property type="evidence" value="ECO:0007669"/>
    <property type="project" value="UniProtKB-UniRule"/>
</dbReference>
<comment type="caution">
    <text evidence="12">The sequence shown here is derived from an EMBL/GenBank/DDBJ whole genome shotgun (WGS) entry which is preliminary data.</text>
</comment>
<name>A0A917Q6T8_9HYPH</name>
<dbReference type="EMBL" id="BMMF01000005">
    <property type="protein sequence ID" value="GGK32329.1"/>
    <property type="molecule type" value="Genomic_DNA"/>
</dbReference>
<dbReference type="GO" id="GO:0071555">
    <property type="term" value="P:cell wall organization"/>
    <property type="evidence" value="ECO:0007669"/>
    <property type="project" value="UniProtKB-UniRule"/>
</dbReference>
<dbReference type="GO" id="GO:0005886">
    <property type="term" value="C:plasma membrane"/>
    <property type="evidence" value="ECO:0007669"/>
    <property type="project" value="UniProtKB-SubCell"/>
</dbReference>
<feature type="transmembrane region" description="Helical" evidence="10">
    <location>
        <begin position="478"/>
        <end position="501"/>
    </location>
</feature>
<evidence type="ECO:0000256" key="2">
    <source>
        <dbReference type="ARBA" id="ARBA00022475"/>
    </source>
</evidence>
<keyword evidence="10 11" id="KW-0813">Transport</keyword>
<organism evidence="12 13">
    <name type="scientific">Salinarimonas ramus</name>
    <dbReference type="NCBI Taxonomy" id="690164"/>
    <lineage>
        <taxon>Bacteria</taxon>
        <taxon>Pseudomonadati</taxon>
        <taxon>Pseudomonadota</taxon>
        <taxon>Alphaproteobacteria</taxon>
        <taxon>Hyphomicrobiales</taxon>
        <taxon>Salinarimonadaceae</taxon>
        <taxon>Salinarimonas</taxon>
    </lineage>
</organism>
<proteinExistence type="inferred from homology"/>
<evidence type="ECO:0000256" key="7">
    <source>
        <dbReference type="ARBA" id="ARBA00023136"/>
    </source>
</evidence>
<dbReference type="HAMAP" id="MF_02078">
    <property type="entry name" value="MurJ_MviN"/>
    <property type="match status" value="1"/>
</dbReference>
<evidence type="ECO:0000313" key="12">
    <source>
        <dbReference type="EMBL" id="GGK32329.1"/>
    </source>
</evidence>
<dbReference type="AlphaFoldDB" id="A0A917Q6T8"/>
<feature type="transmembrane region" description="Helical" evidence="10">
    <location>
        <begin position="413"/>
        <end position="433"/>
    </location>
</feature>
<feature type="transmembrane region" description="Helical" evidence="10">
    <location>
        <begin position="387"/>
        <end position="407"/>
    </location>
</feature>
<dbReference type="Pfam" id="PF03023">
    <property type="entry name" value="MurJ"/>
    <property type="match status" value="1"/>
</dbReference>
<feature type="transmembrane region" description="Helical" evidence="10">
    <location>
        <begin position="134"/>
        <end position="156"/>
    </location>
</feature>
<dbReference type="GO" id="GO:0034204">
    <property type="term" value="P:lipid translocation"/>
    <property type="evidence" value="ECO:0007669"/>
    <property type="project" value="TreeGrafter"/>
</dbReference>
<reference evidence="12 13" key="1">
    <citation type="journal article" date="2014" name="Int. J. Syst. Evol. Microbiol.">
        <title>Complete genome sequence of Corynebacterium casei LMG S-19264T (=DSM 44701T), isolated from a smear-ripened cheese.</title>
        <authorList>
            <consortium name="US DOE Joint Genome Institute (JGI-PGF)"/>
            <person name="Walter F."/>
            <person name="Albersmeier A."/>
            <person name="Kalinowski J."/>
            <person name="Ruckert C."/>
        </authorList>
    </citation>
    <scope>NUCLEOTIDE SEQUENCE [LARGE SCALE GENOMIC DNA]</scope>
    <source>
        <strain evidence="12 13">CGMCC 1.9161</strain>
    </source>
</reference>
<dbReference type="InterPro" id="IPR051050">
    <property type="entry name" value="Lipid_II_flippase_MurJ/MviN"/>
</dbReference>
<evidence type="ECO:0000256" key="10">
    <source>
        <dbReference type="HAMAP-Rule" id="MF_02078"/>
    </source>
</evidence>
<feature type="transmembrane region" description="Helical" evidence="10">
    <location>
        <begin position="95"/>
        <end position="122"/>
    </location>
</feature>
<comment type="pathway">
    <text evidence="10">Cell wall biogenesis; peptidoglycan biosynthesis.</text>
</comment>
<feature type="transmembrane region" description="Helical" evidence="10">
    <location>
        <begin position="195"/>
        <end position="215"/>
    </location>
</feature>
<dbReference type="Proteomes" id="UP000600449">
    <property type="component" value="Unassembled WGS sequence"/>
</dbReference>
<evidence type="ECO:0000256" key="4">
    <source>
        <dbReference type="ARBA" id="ARBA00022960"/>
    </source>
</evidence>
<evidence type="ECO:0000256" key="9">
    <source>
        <dbReference type="ARBA" id="ARBA00061532"/>
    </source>
</evidence>
<evidence type="ECO:0000256" key="5">
    <source>
        <dbReference type="ARBA" id="ARBA00022984"/>
    </source>
</evidence>
<dbReference type="GO" id="GO:0009252">
    <property type="term" value="P:peptidoglycan biosynthetic process"/>
    <property type="evidence" value="ECO:0007669"/>
    <property type="project" value="UniProtKB-UniRule"/>
</dbReference>
<feature type="transmembrane region" description="Helical" evidence="10">
    <location>
        <begin position="163"/>
        <end position="183"/>
    </location>
</feature>
<evidence type="ECO:0000313" key="13">
    <source>
        <dbReference type="Proteomes" id="UP000600449"/>
    </source>
</evidence>
<evidence type="ECO:0000256" key="3">
    <source>
        <dbReference type="ARBA" id="ARBA00022692"/>
    </source>
</evidence>
<feature type="transmembrane region" description="Helical" evidence="10">
    <location>
        <begin position="235"/>
        <end position="256"/>
    </location>
</feature>
<keyword evidence="5 10" id="KW-0573">Peptidoglycan synthesis</keyword>
<keyword evidence="13" id="KW-1185">Reference proteome</keyword>
<keyword evidence="6 10" id="KW-1133">Transmembrane helix</keyword>
<evidence type="ECO:0000256" key="8">
    <source>
        <dbReference type="ARBA" id="ARBA00060041"/>
    </source>
</evidence>
<evidence type="ECO:0000256" key="6">
    <source>
        <dbReference type="ARBA" id="ARBA00022989"/>
    </source>
</evidence>
<dbReference type="RefSeq" id="WP_188912069.1">
    <property type="nucleotide sequence ID" value="NZ_BMMF01000005.1"/>
</dbReference>
<dbReference type="NCBIfam" id="TIGR01695">
    <property type="entry name" value="murJ_mviN"/>
    <property type="match status" value="1"/>
</dbReference>
<feature type="transmembrane region" description="Helical" evidence="10">
    <location>
        <begin position="453"/>
        <end position="472"/>
    </location>
</feature>
<keyword evidence="2 10" id="KW-1003">Cell membrane</keyword>
<dbReference type="PANTHER" id="PTHR47019">
    <property type="entry name" value="LIPID II FLIPPASE MURJ"/>
    <property type="match status" value="1"/>
</dbReference>
<sequence>MTRTESARAATLVVSLATLASRVLGFVRDVLVAATLGAGPVADAFLVAFRLPNLARRALAEGALTAGFAPLYGRVLERDGARAAARLGGEALSGLALLLALATALAMIGAGALVLAVAAGFADDAALVARTTELARLALPGIVGFGCAGLLAAMLAARERVAALALAPLATNLVLIASLLLLPRLTADPELLARPLAGSVALAGFVQLAIVAVAARRIGAVTLALPRLGPELRTALALVGPALVTVASVELVFLAATQAASFTPGLVARLYYAERLVQLPLGIVASVATTVLLPRLATRVRAGDSGGFAAAQNRALEATAILALPAATGLLVLAEPIVRVLFVRGAFGEADAMATAAILAGLALGLPLAAAAKILQQGAFARERARPGLVATMAAIAATLAACFLLTPALGPLGLGLGVAAGLLVQAGALAIVAMRVEGWRPDARLVARLGRAALASAIMAGALVLAASAGIDLGRPLPLALACIGGGALYALAAVALGAVTRADLAGGPRKSPPEAP</sequence>
<dbReference type="PANTHER" id="PTHR47019:SF1">
    <property type="entry name" value="LIPID II FLIPPASE MURJ"/>
    <property type="match status" value="1"/>
</dbReference>
<keyword evidence="4 10" id="KW-0133">Cell shape</keyword>
<feature type="transmembrane region" description="Helical" evidence="10">
    <location>
        <begin position="276"/>
        <end position="294"/>
    </location>
</feature>
<feature type="transmembrane region" description="Helical" evidence="10">
    <location>
        <begin position="315"/>
        <end position="334"/>
    </location>
</feature>
<evidence type="ECO:0000256" key="1">
    <source>
        <dbReference type="ARBA" id="ARBA00004651"/>
    </source>
</evidence>
<comment type="similarity">
    <text evidence="9 10 11">Belongs to the MurJ/MviN family.</text>
</comment>
<keyword evidence="10 11" id="KW-0961">Cell wall biogenesis/degradation</keyword>
<comment type="function">
    <text evidence="8 10 11">Involved in peptidoglycan biosynthesis. Transports lipid-linked peptidoglycan precursors from the inner to the outer leaflet of the cytoplasmic membrane.</text>
</comment>
<feature type="transmembrane region" description="Helical" evidence="10">
    <location>
        <begin position="354"/>
        <end position="375"/>
    </location>
</feature>